<feature type="non-terminal residue" evidence="11">
    <location>
        <position position="349"/>
    </location>
</feature>
<evidence type="ECO:0000259" key="10">
    <source>
        <dbReference type="Pfam" id="PF00151"/>
    </source>
</evidence>
<dbReference type="GO" id="GO:0008970">
    <property type="term" value="F:phospholipase A1 activity"/>
    <property type="evidence" value="ECO:0007669"/>
    <property type="project" value="UniProtKB-EC"/>
</dbReference>
<comment type="subcellular location">
    <subcellularLocation>
        <location evidence="2">Secreted</location>
    </subcellularLocation>
</comment>
<dbReference type="EC" id="3.1.1.32" evidence="4"/>
<dbReference type="Gene3D" id="3.40.50.1820">
    <property type="entry name" value="alpha/beta hydrolase"/>
    <property type="match status" value="1"/>
</dbReference>
<proteinExistence type="inferred from homology"/>
<evidence type="ECO:0000256" key="2">
    <source>
        <dbReference type="ARBA" id="ARBA00004613"/>
    </source>
</evidence>
<keyword evidence="6" id="KW-0378">Hydrolase</keyword>
<dbReference type="InterPro" id="IPR013818">
    <property type="entry name" value="Lipase"/>
</dbReference>
<dbReference type="Pfam" id="PF00151">
    <property type="entry name" value="Lipase"/>
    <property type="match status" value="1"/>
</dbReference>
<comment type="caution">
    <text evidence="11">The sequence shown here is derived from an EMBL/GenBank/DDBJ whole genome shotgun (WGS) entry which is preliminary data.</text>
</comment>
<dbReference type="SUPFAM" id="SSF53474">
    <property type="entry name" value="alpha/beta-Hydrolases"/>
    <property type="match status" value="1"/>
</dbReference>
<protein>
    <recommendedName>
        <fullName evidence="4">phospholipase A1</fullName>
        <ecNumber evidence="4">3.1.1.32</ecNumber>
    </recommendedName>
</protein>
<name>A0A4S2KWZ2_9HYME</name>
<evidence type="ECO:0000256" key="4">
    <source>
        <dbReference type="ARBA" id="ARBA00013179"/>
    </source>
</evidence>
<evidence type="ECO:0000256" key="8">
    <source>
        <dbReference type="RuleBase" id="RU004262"/>
    </source>
</evidence>
<dbReference type="PRINTS" id="PR00821">
    <property type="entry name" value="TAGLIPASE"/>
</dbReference>
<comment type="catalytic activity">
    <reaction evidence="1">
        <text>a 1,2-diacyl-sn-glycero-3-phosphocholine + H2O = a 2-acyl-sn-glycero-3-phosphocholine + a fatty acid + H(+)</text>
        <dbReference type="Rhea" id="RHEA:18689"/>
        <dbReference type="ChEBI" id="CHEBI:15377"/>
        <dbReference type="ChEBI" id="CHEBI:15378"/>
        <dbReference type="ChEBI" id="CHEBI:28868"/>
        <dbReference type="ChEBI" id="CHEBI:57643"/>
        <dbReference type="ChEBI" id="CHEBI:57875"/>
        <dbReference type="EC" id="3.1.1.32"/>
    </reaction>
</comment>
<sequence>MRAVFTILAIFLVQCAYLRAEPKPGMIVEGIGNVLNPDSCILGVKSVSVFLYNSKFEGKNISTKEICDNIDSSQQVAFVTHGFLSSGNTTSFRELSSQLEQKGYTVFAMDWSQGACTDGIPIIKFAGYPAAVKNTREMGQLIASLGAHISGFAGKEVDIKGLGKIKHIIAADPAKPLFGRNKCEDRLCESDAKCVTILHTSTLGISKPIGHLDLQFNNGNIQPGCGVDVSCSHSQSISYLTNSLKDNCTFPGVPMKKKLLPFQSSPPYPSSNTTDCIAINHNNILDASCPIKGQFYFARSLIAINLLSISDPAEMSLVCGCAVVLGCGLFSCPVVVGAAKPGGGCIAQC</sequence>
<gene>
    <name evidence="11" type="ORF">DBV15_09383</name>
</gene>
<dbReference type="InterPro" id="IPR029058">
    <property type="entry name" value="AB_hydrolase_fold"/>
</dbReference>
<evidence type="ECO:0000313" key="11">
    <source>
        <dbReference type="EMBL" id="TGZ54615.1"/>
    </source>
</evidence>
<feature type="signal peptide" evidence="9">
    <location>
        <begin position="1"/>
        <end position="20"/>
    </location>
</feature>
<dbReference type="Proteomes" id="UP000310200">
    <property type="component" value="Unassembled WGS sequence"/>
</dbReference>
<organism evidence="11 12">
    <name type="scientific">Temnothorax longispinosus</name>
    <dbReference type="NCBI Taxonomy" id="300112"/>
    <lineage>
        <taxon>Eukaryota</taxon>
        <taxon>Metazoa</taxon>
        <taxon>Ecdysozoa</taxon>
        <taxon>Arthropoda</taxon>
        <taxon>Hexapoda</taxon>
        <taxon>Insecta</taxon>
        <taxon>Pterygota</taxon>
        <taxon>Neoptera</taxon>
        <taxon>Endopterygota</taxon>
        <taxon>Hymenoptera</taxon>
        <taxon>Apocrita</taxon>
        <taxon>Aculeata</taxon>
        <taxon>Formicoidea</taxon>
        <taxon>Formicidae</taxon>
        <taxon>Myrmicinae</taxon>
        <taxon>Temnothorax</taxon>
    </lineage>
</organism>
<dbReference type="EMBL" id="QBLH01000630">
    <property type="protein sequence ID" value="TGZ54615.1"/>
    <property type="molecule type" value="Genomic_DNA"/>
</dbReference>
<keyword evidence="12" id="KW-1185">Reference proteome</keyword>
<keyword evidence="7" id="KW-1015">Disulfide bond</keyword>
<evidence type="ECO:0000256" key="1">
    <source>
        <dbReference type="ARBA" id="ARBA00000111"/>
    </source>
</evidence>
<dbReference type="PANTHER" id="PTHR11610">
    <property type="entry name" value="LIPASE"/>
    <property type="match status" value="1"/>
</dbReference>
<dbReference type="AlphaFoldDB" id="A0A4S2KWZ2"/>
<feature type="domain" description="Lipase" evidence="10">
    <location>
        <begin position="143"/>
        <end position="270"/>
    </location>
</feature>
<dbReference type="InterPro" id="IPR000734">
    <property type="entry name" value="TAG_lipase"/>
</dbReference>
<evidence type="ECO:0000313" key="12">
    <source>
        <dbReference type="Proteomes" id="UP000310200"/>
    </source>
</evidence>
<keyword evidence="9" id="KW-0732">Signal</keyword>
<evidence type="ECO:0000256" key="6">
    <source>
        <dbReference type="ARBA" id="ARBA00022801"/>
    </source>
</evidence>
<accession>A0A4S2KWZ2</accession>
<dbReference type="GO" id="GO:0016042">
    <property type="term" value="P:lipid catabolic process"/>
    <property type="evidence" value="ECO:0007669"/>
    <property type="project" value="TreeGrafter"/>
</dbReference>
<evidence type="ECO:0000256" key="9">
    <source>
        <dbReference type="SAM" id="SignalP"/>
    </source>
</evidence>
<evidence type="ECO:0000256" key="3">
    <source>
        <dbReference type="ARBA" id="ARBA00010701"/>
    </source>
</evidence>
<evidence type="ECO:0000256" key="7">
    <source>
        <dbReference type="ARBA" id="ARBA00023157"/>
    </source>
</evidence>
<dbReference type="GO" id="GO:0005615">
    <property type="term" value="C:extracellular space"/>
    <property type="evidence" value="ECO:0007669"/>
    <property type="project" value="TreeGrafter"/>
</dbReference>
<dbReference type="STRING" id="300112.A0A4S2KWZ2"/>
<keyword evidence="5" id="KW-0964">Secreted</keyword>
<comment type="similarity">
    <text evidence="3 8">Belongs to the AB hydrolase superfamily. Lipase family.</text>
</comment>
<reference evidence="11 12" key="1">
    <citation type="journal article" date="2019" name="Philos. Trans. R. Soc. Lond., B, Biol. Sci.">
        <title>Ant behaviour and brain gene expression of defending hosts depend on the ecological success of the intruding social parasite.</title>
        <authorList>
            <person name="Kaur R."/>
            <person name="Stoldt M."/>
            <person name="Jongepier E."/>
            <person name="Feldmeyer B."/>
            <person name="Menzel F."/>
            <person name="Bornberg-Bauer E."/>
            <person name="Foitzik S."/>
        </authorList>
    </citation>
    <scope>NUCLEOTIDE SEQUENCE [LARGE SCALE GENOMIC DNA]</scope>
    <source>
        <tissue evidence="11">Whole body</tissue>
    </source>
</reference>
<feature type="chain" id="PRO_5020847205" description="phospholipase A1" evidence="9">
    <location>
        <begin position="21"/>
        <end position="349"/>
    </location>
</feature>
<evidence type="ECO:0000256" key="5">
    <source>
        <dbReference type="ARBA" id="ARBA00022525"/>
    </source>
</evidence>